<evidence type="ECO:0000259" key="1">
    <source>
        <dbReference type="PROSITE" id="PS50097"/>
    </source>
</evidence>
<dbReference type="Proteomes" id="UP000053477">
    <property type="component" value="Unassembled WGS sequence"/>
</dbReference>
<dbReference type="InParanoid" id="A0A0H2QZ48"/>
<dbReference type="InterPro" id="IPR011333">
    <property type="entry name" value="SKP1/BTB/POZ_sf"/>
</dbReference>
<dbReference type="Gene3D" id="3.30.710.10">
    <property type="entry name" value="Potassium Channel Kv1.1, Chain A"/>
    <property type="match status" value="1"/>
</dbReference>
<organism evidence="2 3">
    <name type="scientific">Schizopora paradoxa</name>
    <dbReference type="NCBI Taxonomy" id="27342"/>
    <lineage>
        <taxon>Eukaryota</taxon>
        <taxon>Fungi</taxon>
        <taxon>Dikarya</taxon>
        <taxon>Basidiomycota</taxon>
        <taxon>Agaricomycotina</taxon>
        <taxon>Agaricomycetes</taxon>
        <taxon>Hymenochaetales</taxon>
        <taxon>Schizoporaceae</taxon>
        <taxon>Schizopora</taxon>
    </lineage>
</organism>
<protein>
    <recommendedName>
        <fullName evidence="1">BTB domain-containing protein</fullName>
    </recommendedName>
</protein>
<dbReference type="OrthoDB" id="3217871at2759"/>
<dbReference type="EMBL" id="KQ086417">
    <property type="protein sequence ID" value="KLO04855.1"/>
    <property type="molecule type" value="Genomic_DNA"/>
</dbReference>
<sequence length="342" mass="38651">MDVNTCLQRTESREAPKPHDSLWFFDGSVVLATDTLLFKVHKGFLSLKSSVFKDMFELPSPDGSALGEVGAVIMPELYEGTPMVTLVGDKGTDVEQLLLAVYEKRYINRDRNDLSLEAFAALLRLSTKYDFKDIRRELITLAGRHYPMFQSSYEFTSSLHCKLGVGQMFSQRRDSIVLLQAMFESNVDYLLPILYYSCCSFSMETILAEAHSIRAECLHNLLIGREKLQSRLKMYITKLPDILHACTGSTGCTSPDGKKCPHVGRFANLCDLLDTTDLYSIAGARTIYKKLLVHPPGICKGCRSLLMRTIESERQKIWEEIPSMFGYPGWRDLRAKMDAAVL</sequence>
<proteinExistence type="predicted"/>
<reference evidence="2 3" key="1">
    <citation type="submission" date="2015-04" db="EMBL/GenBank/DDBJ databases">
        <title>Complete genome sequence of Schizopora paradoxa KUC8140, a cosmopolitan wood degrader in East Asia.</title>
        <authorList>
            <consortium name="DOE Joint Genome Institute"/>
            <person name="Min B."/>
            <person name="Park H."/>
            <person name="Jang Y."/>
            <person name="Kim J.-J."/>
            <person name="Kim K.H."/>
            <person name="Pangilinan J."/>
            <person name="Lipzen A."/>
            <person name="Riley R."/>
            <person name="Grigoriev I.V."/>
            <person name="Spatafora J.W."/>
            <person name="Choi I.-G."/>
        </authorList>
    </citation>
    <scope>NUCLEOTIDE SEQUENCE [LARGE SCALE GENOMIC DNA]</scope>
    <source>
        <strain evidence="2 3">KUC8140</strain>
    </source>
</reference>
<feature type="domain" description="BTB" evidence="1">
    <location>
        <begin position="27"/>
        <end position="110"/>
    </location>
</feature>
<keyword evidence="3" id="KW-1185">Reference proteome</keyword>
<gene>
    <name evidence="2" type="ORF">SCHPADRAFT_1003167</name>
</gene>
<dbReference type="AlphaFoldDB" id="A0A0H2QZ48"/>
<dbReference type="PROSITE" id="PS50097">
    <property type="entry name" value="BTB"/>
    <property type="match status" value="1"/>
</dbReference>
<evidence type="ECO:0000313" key="2">
    <source>
        <dbReference type="EMBL" id="KLO04855.1"/>
    </source>
</evidence>
<dbReference type="InterPro" id="IPR000210">
    <property type="entry name" value="BTB/POZ_dom"/>
</dbReference>
<evidence type="ECO:0000313" key="3">
    <source>
        <dbReference type="Proteomes" id="UP000053477"/>
    </source>
</evidence>
<accession>A0A0H2QZ48</accession>
<name>A0A0H2QZ48_9AGAM</name>